<sequence length="153" mass="17639">MMELKKMNLKDYEKYIVGTIKEYASEKVEAGTWPADEATKLAEEEYSRLLPDGLDTKENYFYTFNVEQNIIGYLWLAKNKVNPEDAFIYDFAVEPEFQNKGFGTQAMGEIFIAAKKLGFKKIGLHVFGKNERAIHVYNKLGFIPTDITMSRDL</sequence>
<dbReference type="PROSITE" id="PS51186">
    <property type="entry name" value="GNAT"/>
    <property type="match status" value="1"/>
</dbReference>
<dbReference type="GO" id="GO:0016747">
    <property type="term" value="F:acyltransferase activity, transferring groups other than amino-acyl groups"/>
    <property type="evidence" value="ECO:0007669"/>
    <property type="project" value="InterPro"/>
</dbReference>
<dbReference type="PANTHER" id="PTHR43259:SF1">
    <property type="entry name" value="N-ACETYLTRANSFERASE DOMAIN-CONTAINING PROTEIN"/>
    <property type="match status" value="1"/>
</dbReference>
<gene>
    <name evidence="2" type="ORF">BSQ49_05535</name>
</gene>
<evidence type="ECO:0000313" key="3">
    <source>
        <dbReference type="Proteomes" id="UP000314960"/>
    </source>
</evidence>
<feature type="domain" description="N-acetyltransferase" evidence="1">
    <location>
        <begin position="18"/>
        <end position="153"/>
    </location>
</feature>
<name>A0A3S6QP07_9LACO</name>
<dbReference type="InterPro" id="IPR052829">
    <property type="entry name" value="N-acetyltransferase_domain"/>
</dbReference>
<dbReference type="Pfam" id="PF00583">
    <property type="entry name" value="Acetyltransf_1"/>
    <property type="match status" value="1"/>
</dbReference>
<dbReference type="EMBL" id="CP018176">
    <property type="protein sequence ID" value="AUJ29703.1"/>
    <property type="molecule type" value="Genomic_DNA"/>
</dbReference>
<reference evidence="2 3" key="1">
    <citation type="submission" date="2016-11" db="EMBL/GenBank/DDBJ databases">
        <title>Interaction between Lactobacillus species and yeast in water kefir.</title>
        <authorList>
            <person name="Behr J."/>
            <person name="Xu D."/>
            <person name="Vogel R.F."/>
        </authorList>
    </citation>
    <scope>NUCLEOTIDE SEQUENCE [LARGE SCALE GENOMIC DNA]</scope>
    <source>
        <strain evidence="2 3">TMW 1.1822</strain>
    </source>
</reference>
<dbReference type="AlphaFoldDB" id="A0A3S6QP07"/>
<dbReference type="InterPro" id="IPR000182">
    <property type="entry name" value="GNAT_dom"/>
</dbReference>
<dbReference type="PANTHER" id="PTHR43259">
    <property type="entry name" value="SPT10P"/>
    <property type="match status" value="1"/>
</dbReference>
<dbReference type="InterPro" id="IPR016181">
    <property type="entry name" value="Acyl_CoA_acyltransferase"/>
</dbReference>
<accession>A0A3S6QP07</accession>
<dbReference type="Gene3D" id="3.40.630.30">
    <property type="match status" value="1"/>
</dbReference>
<dbReference type="Proteomes" id="UP000314960">
    <property type="component" value="Chromosome"/>
</dbReference>
<dbReference type="CDD" id="cd04301">
    <property type="entry name" value="NAT_SF"/>
    <property type="match status" value="1"/>
</dbReference>
<organism evidence="2 3">
    <name type="scientific">Liquorilactobacillus hordei</name>
    <dbReference type="NCBI Taxonomy" id="468911"/>
    <lineage>
        <taxon>Bacteria</taxon>
        <taxon>Bacillati</taxon>
        <taxon>Bacillota</taxon>
        <taxon>Bacilli</taxon>
        <taxon>Lactobacillales</taxon>
        <taxon>Lactobacillaceae</taxon>
        <taxon>Liquorilactobacillus</taxon>
    </lineage>
</organism>
<evidence type="ECO:0000259" key="1">
    <source>
        <dbReference type="PROSITE" id="PS51186"/>
    </source>
</evidence>
<dbReference type="KEGG" id="lhw:BSQ49_05535"/>
<keyword evidence="2" id="KW-0808">Transferase</keyword>
<evidence type="ECO:0000313" key="2">
    <source>
        <dbReference type="EMBL" id="AUJ29703.1"/>
    </source>
</evidence>
<dbReference type="SUPFAM" id="SSF55729">
    <property type="entry name" value="Acyl-CoA N-acyltransferases (Nat)"/>
    <property type="match status" value="1"/>
</dbReference>
<protein>
    <submittedName>
        <fullName evidence="2">GNAT family N-acetyltransferase</fullName>
    </submittedName>
</protein>
<proteinExistence type="predicted"/>